<dbReference type="GO" id="GO:0003677">
    <property type="term" value="F:DNA binding"/>
    <property type="evidence" value="ECO:0007669"/>
    <property type="project" value="UniProtKB-KW"/>
</dbReference>
<dbReference type="Gramene" id="HORVU.MOREX.r3.1HG0015430.1">
    <property type="protein sequence ID" value="HORVU.MOREX.r3.1HG0015430.1.CDS1"/>
    <property type="gene ID" value="HORVU.MOREX.r3.1HG0015430"/>
</dbReference>
<keyword evidence="3" id="KW-0238">DNA-binding</keyword>
<reference evidence="9" key="1">
    <citation type="journal article" date="2012" name="Nature">
        <title>A physical, genetic and functional sequence assembly of the barley genome.</title>
        <authorList>
            <consortium name="The International Barley Genome Sequencing Consortium"/>
            <person name="Mayer K.F."/>
            <person name="Waugh R."/>
            <person name="Brown J.W."/>
            <person name="Schulman A."/>
            <person name="Langridge P."/>
            <person name="Platzer M."/>
            <person name="Fincher G.B."/>
            <person name="Muehlbauer G.J."/>
            <person name="Sato K."/>
            <person name="Close T.J."/>
            <person name="Wise R.P."/>
            <person name="Stein N."/>
        </authorList>
    </citation>
    <scope>NUCLEOTIDE SEQUENCE [LARGE SCALE GENOMIC DNA]</scope>
    <source>
        <strain evidence="9">cv. Morex</strain>
    </source>
</reference>
<feature type="region of interest" description="Disordered" evidence="6">
    <location>
        <begin position="156"/>
        <end position="187"/>
    </location>
</feature>
<feature type="compositionally biased region" description="Pro residues" evidence="6">
    <location>
        <begin position="170"/>
        <end position="182"/>
    </location>
</feature>
<evidence type="ECO:0000313" key="9">
    <source>
        <dbReference type="Proteomes" id="UP000011116"/>
    </source>
</evidence>
<dbReference type="GO" id="GO:0005634">
    <property type="term" value="C:nucleus"/>
    <property type="evidence" value="ECO:0007669"/>
    <property type="project" value="UniProtKB-SubCell"/>
</dbReference>
<dbReference type="InterPro" id="IPR044822">
    <property type="entry name" value="Myb_DNA-bind_4"/>
</dbReference>
<evidence type="ECO:0000259" key="7">
    <source>
        <dbReference type="PROSITE" id="PS50090"/>
    </source>
</evidence>
<dbReference type="FunFam" id="1.10.10.60:FF:000032">
    <property type="entry name" value="Zinc finger and SCAN domain-containing 20"/>
    <property type="match status" value="1"/>
</dbReference>
<reference evidence="8" key="3">
    <citation type="submission" date="2022-01" db="UniProtKB">
        <authorList>
            <consortium name="EnsemblPlants"/>
        </authorList>
    </citation>
    <scope>IDENTIFICATION</scope>
    <source>
        <strain evidence="8">subsp. vulgare</strain>
    </source>
</reference>
<dbReference type="Pfam" id="PF13837">
    <property type="entry name" value="Myb_DNA-bind_4"/>
    <property type="match status" value="1"/>
</dbReference>
<dbReference type="InterPro" id="IPR001005">
    <property type="entry name" value="SANT/Myb"/>
</dbReference>
<evidence type="ECO:0000256" key="5">
    <source>
        <dbReference type="ARBA" id="ARBA00023242"/>
    </source>
</evidence>
<evidence type="ECO:0000256" key="4">
    <source>
        <dbReference type="ARBA" id="ARBA00023163"/>
    </source>
</evidence>
<dbReference type="GO" id="GO:0006355">
    <property type="term" value="P:regulation of DNA-templated transcription"/>
    <property type="evidence" value="ECO:0007669"/>
    <property type="project" value="UniProtKB-ARBA"/>
</dbReference>
<evidence type="ECO:0000313" key="8">
    <source>
        <dbReference type="EnsemblPlants" id="HORVU.MOREX.r3.1HG0015430.1.CDS1"/>
    </source>
</evidence>
<proteinExistence type="predicted"/>
<dbReference type="Proteomes" id="UP000011116">
    <property type="component" value="Chromosome 1H"/>
</dbReference>
<keyword evidence="9" id="KW-1185">Reference proteome</keyword>
<dbReference type="PROSITE" id="PS50090">
    <property type="entry name" value="MYB_LIKE"/>
    <property type="match status" value="1"/>
</dbReference>
<dbReference type="PANTHER" id="PTHR21654">
    <property type="entry name" value="FI21293P1"/>
    <property type="match status" value="1"/>
</dbReference>
<protein>
    <recommendedName>
        <fullName evidence="7">Myb-like domain-containing protein</fullName>
    </recommendedName>
</protein>
<name>A0A8I6WDP6_HORVV</name>
<feature type="compositionally biased region" description="Acidic residues" evidence="6">
    <location>
        <begin position="314"/>
        <end position="341"/>
    </location>
</feature>
<keyword evidence="4" id="KW-0804">Transcription</keyword>
<dbReference type="SMR" id="A0A8I6WDP6"/>
<evidence type="ECO:0000256" key="3">
    <source>
        <dbReference type="ARBA" id="ARBA00023125"/>
    </source>
</evidence>
<dbReference type="Gene3D" id="1.10.10.60">
    <property type="entry name" value="Homeodomain-like"/>
    <property type="match status" value="1"/>
</dbReference>
<keyword evidence="5" id="KW-0539">Nucleus</keyword>
<evidence type="ECO:0000256" key="2">
    <source>
        <dbReference type="ARBA" id="ARBA00023015"/>
    </source>
</evidence>
<dbReference type="AlphaFoldDB" id="A0A8I6WDP6"/>
<dbReference type="CDD" id="cd12203">
    <property type="entry name" value="GT1"/>
    <property type="match status" value="1"/>
</dbReference>
<dbReference type="EnsemblPlants" id="HORVU.MOREX.r3.1HG0015430.1">
    <property type="protein sequence ID" value="HORVU.MOREX.r3.1HG0015430.1.CDS1"/>
    <property type="gene ID" value="HORVU.MOREX.r3.1HG0015430"/>
</dbReference>
<dbReference type="PANTHER" id="PTHR21654:SF66">
    <property type="entry name" value="TRIHELIX TRANSCRIPTION FACTOR GT-3B"/>
    <property type="match status" value="1"/>
</dbReference>
<feature type="domain" description="Myb-like" evidence="7">
    <location>
        <begin position="192"/>
        <end position="250"/>
    </location>
</feature>
<organism evidence="8 9">
    <name type="scientific">Hordeum vulgare subsp. vulgare</name>
    <name type="common">Domesticated barley</name>
    <dbReference type="NCBI Taxonomy" id="112509"/>
    <lineage>
        <taxon>Eukaryota</taxon>
        <taxon>Viridiplantae</taxon>
        <taxon>Streptophyta</taxon>
        <taxon>Embryophyta</taxon>
        <taxon>Tracheophyta</taxon>
        <taxon>Spermatophyta</taxon>
        <taxon>Magnoliopsida</taxon>
        <taxon>Liliopsida</taxon>
        <taxon>Poales</taxon>
        <taxon>Poaceae</taxon>
        <taxon>BOP clade</taxon>
        <taxon>Pooideae</taxon>
        <taxon>Triticodae</taxon>
        <taxon>Triticeae</taxon>
        <taxon>Hordeinae</taxon>
        <taxon>Hordeum</taxon>
    </lineage>
</organism>
<evidence type="ECO:0000256" key="6">
    <source>
        <dbReference type="SAM" id="MobiDB-lite"/>
    </source>
</evidence>
<feature type="region of interest" description="Disordered" evidence="6">
    <location>
        <begin position="299"/>
        <end position="355"/>
    </location>
</feature>
<sequence length="467" mass="52298">MSHFKILRDIVSSKSVMSKQQNPFFVPCHSFWTGYASMWAEGMHARPSRREGKGREGKRGTRFMLLQRGLAAQRIQILNSKAVGKQAVSALKQIDDFLFLSLSISTPLDFPFLSLSLSLVFPTLLRFPVHRHRRHHRPGQAMDPFHHLNTAFSNPYHPLLPSSPPHHHYPPPPPLQPPPAADPPERERLPQWSHAETAAFLAIRADLDHSFLSTKRNKALWEAVSARLTAHGGGFARTPDQCKSKWKNLVTRFKGTASDTHAEGGDPHVGAAARGGFPFHDEMRRIFDARVERARALEAKKAKGKDAAARRDPDDDGGGGEGDEGEDEDEEAEVFGDEEEGRADAEARGAGKKRRRKAAAAARTAAAAGGGGIEIGEVEAVLREFMRRQMEMEERWMEAAEARDAERRAREEEWRAAMVALGEERLALVRRWREREDAWRARAEEREERRHQLVAALLAKLGGDTSS</sequence>
<keyword evidence="2" id="KW-0805">Transcription regulation</keyword>
<reference evidence="8" key="2">
    <citation type="submission" date="2020-10" db="EMBL/GenBank/DDBJ databases">
        <authorList>
            <person name="Scholz U."/>
            <person name="Mascher M."/>
            <person name="Fiebig A."/>
        </authorList>
    </citation>
    <scope>NUCLEOTIDE SEQUENCE [LARGE SCALE GENOMIC DNA]</scope>
    <source>
        <strain evidence="8">cv. Morex</strain>
    </source>
</reference>
<feature type="compositionally biased region" description="Basic and acidic residues" evidence="6">
    <location>
        <begin position="299"/>
        <end position="313"/>
    </location>
</feature>
<comment type="subcellular location">
    <subcellularLocation>
        <location evidence="1">Nucleus</location>
    </subcellularLocation>
</comment>
<accession>A0A8I6WDP6</accession>
<evidence type="ECO:0000256" key="1">
    <source>
        <dbReference type="ARBA" id="ARBA00004123"/>
    </source>
</evidence>